<name>A0A0F9DVH9_9ZZZZ</name>
<reference evidence="1" key="1">
    <citation type="journal article" date="2015" name="Nature">
        <title>Complex archaea that bridge the gap between prokaryotes and eukaryotes.</title>
        <authorList>
            <person name="Spang A."/>
            <person name="Saw J.H."/>
            <person name="Jorgensen S.L."/>
            <person name="Zaremba-Niedzwiedzka K."/>
            <person name="Martijn J."/>
            <person name="Lind A.E."/>
            <person name="van Eijk R."/>
            <person name="Schleper C."/>
            <person name="Guy L."/>
            <person name="Ettema T.J."/>
        </authorList>
    </citation>
    <scope>NUCLEOTIDE SEQUENCE</scope>
</reference>
<sequence>MIKIIILGLSMVLCSGLVADAGVTKKTHKITISKVEAEKLAAYTSKDASYNKGKSELSFTIENASGQAYRLVHNGLKVMALIEGTDITTTSTIYTIEEFATKQQVIARINSLGLEYDPAIFEEQ</sequence>
<comment type="caution">
    <text evidence="1">The sequence shown here is derived from an EMBL/GenBank/DDBJ whole genome shotgun (WGS) entry which is preliminary data.</text>
</comment>
<evidence type="ECO:0000313" key="1">
    <source>
        <dbReference type="EMBL" id="KKL15873.1"/>
    </source>
</evidence>
<dbReference type="AlphaFoldDB" id="A0A0F9DVH9"/>
<organism evidence="1">
    <name type="scientific">marine sediment metagenome</name>
    <dbReference type="NCBI Taxonomy" id="412755"/>
    <lineage>
        <taxon>unclassified sequences</taxon>
        <taxon>metagenomes</taxon>
        <taxon>ecological metagenomes</taxon>
    </lineage>
</organism>
<protein>
    <submittedName>
        <fullName evidence="1">Uncharacterized protein</fullName>
    </submittedName>
</protein>
<gene>
    <name evidence="1" type="ORF">LCGC14_2501240</name>
</gene>
<dbReference type="EMBL" id="LAZR01039891">
    <property type="protein sequence ID" value="KKL15873.1"/>
    <property type="molecule type" value="Genomic_DNA"/>
</dbReference>
<accession>A0A0F9DVH9</accession>
<proteinExistence type="predicted"/>